<dbReference type="Pfam" id="PF12728">
    <property type="entry name" value="HTH_17"/>
    <property type="match status" value="1"/>
</dbReference>
<dbReference type="NCBIfam" id="TIGR01764">
    <property type="entry name" value="excise"/>
    <property type="match status" value="1"/>
</dbReference>
<dbReference type="InterPro" id="IPR036388">
    <property type="entry name" value="WH-like_DNA-bd_sf"/>
</dbReference>
<dbReference type="Gene3D" id="3.40.190.10">
    <property type="entry name" value="Periplasmic binding protein-like II"/>
    <property type="match status" value="2"/>
</dbReference>
<dbReference type="Proteomes" id="UP001589747">
    <property type="component" value="Unassembled WGS sequence"/>
</dbReference>
<dbReference type="InterPro" id="IPR010093">
    <property type="entry name" value="SinI_DNA-bd"/>
</dbReference>
<dbReference type="Gene3D" id="1.10.10.10">
    <property type="entry name" value="Winged helix-like DNA-binding domain superfamily/Winged helix DNA-binding domain"/>
    <property type="match status" value="1"/>
</dbReference>
<organism evidence="2 3">
    <name type="scientific">Paenibacillus aurantiacus</name>
    <dbReference type="NCBI Taxonomy" id="1936118"/>
    <lineage>
        <taxon>Bacteria</taxon>
        <taxon>Bacillati</taxon>
        <taxon>Bacillota</taxon>
        <taxon>Bacilli</taxon>
        <taxon>Bacillales</taxon>
        <taxon>Paenibacillaceae</taxon>
        <taxon>Paenibacillus</taxon>
    </lineage>
</organism>
<dbReference type="RefSeq" id="WP_377488838.1">
    <property type="nucleotide sequence ID" value="NZ_JBHMDO010000003.1"/>
</dbReference>
<proteinExistence type="predicted"/>
<gene>
    <name evidence="2" type="ORF">ACFFSY_01525</name>
</gene>
<reference evidence="2 3" key="1">
    <citation type="submission" date="2024-09" db="EMBL/GenBank/DDBJ databases">
        <authorList>
            <person name="Sun Q."/>
            <person name="Mori K."/>
        </authorList>
    </citation>
    <scope>NUCLEOTIDE SEQUENCE [LARGE SCALE GENOMIC DNA]</scope>
    <source>
        <strain evidence="2 3">TISTR 2452</strain>
    </source>
</reference>
<evidence type="ECO:0000259" key="1">
    <source>
        <dbReference type="Pfam" id="PF12728"/>
    </source>
</evidence>
<keyword evidence="3" id="KW-1185">Reference proteome</keyword>
<dbReference type="InterPro" id="IPR041657">
    <property type="entry name" value="HTH_17"/>
</dbReference>
<feature type="domain" description="Helix-turn-helix" evidence="1">
    <location>
        <begin position="10"/>
        <end position="59"/>
    </location>
</feature>
<dbReference type="EMBL" id="JBHMDO010000003">
    <property type="protein sequence ID" value="MFB9324617.1"/>
    <property type="molecule type" value="Genomic_DNA"/>
</dbReference>
<dbReference type="PANTHER" id="PTHR30024:SF45">
    <property type="entry name" value="ABC TRANSPORTER SUBSTRATE-BINDING PROTEIN"/>
    <property type="match status" value="1"/>
</dbReference>
<dbReference type="SUPFAM" id="SSF53850">
    <property type="entry name" value="Periplasmic binding protein-like II"/>
    <property type="match status" value="1"/>
</dbReference>
<evidence type="ECO:0000313" key="2">
    <source>
        <dbReference type="EMBL" id="MFB9324617.1"/>
    </source>
</evidence>
<protein>
    <submittedName>
        <fullName evidence="2">Helix-turn-helix domain-containing protein</fullName>
    </submittedName>
</protein>
<comment type="caution">
    <text evidence="2">The sequence shown here is derived from an EMBL/GenBank/DDBJ whole genome shotgun (WGS) entry which is preliminary data.</text>
</comment>
<dbReference type="InterPro" id="IPR009061">
    <property type="entry name" value="DNA-bd_dom_put_sf"/>
</dbReference>
<evidence type="ECO:0000313" key="3">
    <source>
        <dbReference type="Proteomes" id="UP001589747"/>
    </source>
</evidence>
<dbReference type="SUPFAM" id="SSF46955">
    <property type="entry name" value="Putative DNA-binding domain"/>
    <property type="match status" value="1"/>
</dbReference>
<accession>A0ABV5KHA7</accession>
<name>A0ABV5KHA7_9BACL</name>
<dbReference type="PANTHER" id="PTHR30024">
    <property type="entry name" value="ALIPHATIC SULFONATES-BINDING PROTEIN-RELATED"/>
    <property type="match status" value="1"/>
</dbReference>
<sequence length="403" mass="45138">MTRTVPPHRLLTLQEAMDQLGVSRSTIDRWRRQRRLPFIKIGKEVLFDPLELERWVRKHGIIAEPPFTAAGTKPEQDDVVTIGYQSGTAHMWSPIIIRELRLFEQELAEFRLGRAIQVRWEDASSGLDLVEGMIAGRVQLASLGDYPIVMSRHLSRILPGFDVALLAFDGKSPGGRGISIAMPHGGRIKHLEDLLSATIATVPHSSAEFRLQLLLRQSGQSGWTVEHCSMKESWNSLLEKRVQASVMWEPYISLTQYAGAGHVLYESGIGGDYLTGLIGHRQWASRNEPIVLAYLKAHLRAHRFMREEPFTAAKIVARATGFPFPVAVSVLNRVRWDAAVYTKDLMSLRELPAFPSIGPANPLSAPDPLIAETDYLAEAARLLALPRFGSELRDSEWSAQFCY</sequence>